<accession>A0A5R8P4D5</accession>
<name>A0A5R8P4D5_9NOCA</name>
<gene>
    <name evidence="1" type="ORF">FEK35_30535</name>
</gene>
<dbReference type="Gene3D" id="3.30.70.20">
    <property type="match status" value="1"/>
</dbReference>
<dbReference type="SUPFAM" id="SSF54862">
    <property type="entry name" value="4Fe-4S ferredoxins"/>
    <property type="match status" value="1"/>
</dbReference>
<reference evidence="1 2" key="1">
    <citation type="submission" date="2019-05" db="EMBL/GenBank/DDBJ databases">
        <title>Genomes sequences of two Nocardia cyriacigeorgica environmental isolates, type strains Nocardia asteroides ATCC 19247 and Nocardia cyriacigeorgica DSM 44484.</title>
        <authorList>
            <person name="Vautrin F."/>
            <person name="Bergeron E."/>
            <person name="Dubost A."/>
            <person name="Abrouk D."/>
            <person name="Rodriguez Nava V."/>
            <person name="Pujic P."/>
        </authorList>
    </citation>
    <scope>NUCLEOTIDE SEQUENCE [LARGE SCALE GENOMIC DNA]</scope>
    <source>
        <strain evidence="1 2">EML 1456</strain>
    </source>
</reference>
<dbReference type="Proteomes" id="UP000308349">
    <property type="component" value="Unassembled WGS sequence"/>
</dbReference>
<organism evidence="1 2">
    <name type="scientific">Nocardia cyriacigeorgica</name>
    <dbReference type="NCBI Taxonomy" id="135487"/>
    <lineage>
        <taxon>Bacteria</taxon>
        <taxon>Bacillati</taxon>
        <taxon>Actinomycetota</taxon>
        <taxon>Actinomycetes</taxon>
        <taxon>Mycobacteriales</taxon>
        <taxon>Nocardiaceae</taxon>
        <taxon>Nocardia</taxon>
    </lineage>
</organism>
<protein>
    <submittedName>
        <fullName evidence="1">Ferredoxin</fullName>
    </submittedName>
</protein>
<dbReference type="EMBL" id="VBUU01000059">
    <property type="protein sequence ID" value="TLF92446.1"/>
    <property type="molecule type" value="Genomic_DNA"/>
</dbReference>
<dbReference type="AlphaFoldDB" id="A0A5R8P4D5"/>
<proteinExistence type="predicted"/>
<evidence type="ECO:0000313" key="2">
    <source>
        <dbReference type="Proteomes" id="UP000308349"/>
    </source>
</evidence>
<evidence type="ECO:0000313" key="1">
    <source>
        <dbReference type="EMBL" id="TLF92446.1"/>
    </source>
</evidence>
<comment type="caution">
    <text evidence="1">The sequence shown here is derived from an EMBL/GenBank/DDBJ whole genome shotgun (WGS) entry which is preliminary data.</text>
</comment>
<dbReference type="OrthoDB" id="4539703at2"/>
<sequence>MDARLIIDRHRCVGTGVCVPIAAQHLRLVDGIATATADGAAVSIEQAHAAAACCPNDAITVCERGAAGFGLGAPIVTLGPAGTDAEAEARKHASVVRLVDSFADAMAAATAGEALALVAAGYLALDADDRTTDSWVDQHFTHTGVLRLHRCWESPTKPMCLAVRRDLPRQAPVATVATHPATRVFAARYAPGARLVSVDAKPLAARAAAHGEVDACIASVDVVARYPKLDVRVEWQPTMVWLLYGKDGGDE</sequence>